<dbReference type="PANTHER" id="PTHR28221">
    <property type="entry name" value="RNA POLYMERASE I-SPECIFIC TRANSCRIPTION INITIATION FACTOR RRN6"/>
    <property type="match status" value="1"/>
</dbReference>
<keyword evidence="4" id="KW-1185">Reference proteome</keyword>
<dbReference type="Proteomes" id="UP001212411">
    <property type="component" value="Chromosome 1"/>
</dbReference>
<keyword evidence="3" id="KW-0396">Initiation factor</keyword>
<evidence type="ECO:0000313" key="4">
    <source>
        <dbReference type="Proteomes" id="UP001212411"/>
    </source>
</evidence>
<dbReference type="InterPro" id="IPR048536">
    <property type="entry name" value="Rrn6_K-rich"/>
</dbReference>
<reference evidence="3 4" key="1">
    <citation type="journal article" date="2023" name="G3 (Bethesda)">
        <title>A high-quality reference genome for the fission yeast Schizosaccharomyces osmophilus.</title>
        <authorList>
            <person name="Jia G.S."/>
            <person name="Zhang W.C."/>
            <person name="Liang Y."/>
            <person name="Liu X.H."/>
            <person name="Rhind N."/>
            <person name="Pidoux A."/>
            <person name="Brysch-Herzberg M."/>
            <person name="Du L.L."/>
        </authorList>
    </citation>
    <scope>NUCLEOTIDE SEQUENCE [LARGE SCALE GENOMIC DNA]</scope>
    <source>
        <strain evidence="3 4">CBS 15793</strain>
    </source>
</reference>
<organism evidence="3 4">
    <name type="scientific">Schizosaccharomyces osmophilus</name>
    <dbReference type="NCBI Taxonomy" id="2545709"/>
    <lineage>
        <taxon>Eukaryota</taxon>
        <taxon>Fungi</taxon>
        <taxon>Dikarya</taxon>
        <taxon>Ascomycota</taxon>
        <taxon>Taphrinomycotina</taxon>
        <taxon>Schizosaccharomycetes</taxon>
        <taxon>Schizosaccharomycetales</taxon>
        <taxon>Schizosaccharomycetaceae</taxon>
        <taxon>Schizosaccharomyces</taxon>
    </lineage>
</organism>
<gene>
    <name evidence="3" type="primary">rrn6</name>
    <name evidence="3" type="ORF">SOMG_00095</name>
</gene>
<dbReference type="GO" id="GO:0042790">
    <property type="term" value="P:nucleolar large rRNA transcription by RNA polymerase I"/>
    <property type="evidence" value="ECO:0007669"/>
    <property type="project" value="TreeGrafter"/>
</dbReference>
<evidence type="ECO:0000259" key="2">
    <source>
        <dbReference type="Pfam" id="PF20639"/>
    </source>
</evidence>
<dbReference type="GO" id="GO:0001179">
    <property type="term" value="F:RNA polymerase I general transcription initiation factor binding"/>
    <property type="evidence" value="ECO:0007669"/>
    <property type="project" value="TreeGrafter"/>
</dbReference>
<dbReference type="InterPro" id="IPR019350">
    <property type="entry name" value="RNA_pol_I-sp_TIF_RRN6-like"/>
</dbReference>
<dbReference type="RefSeq" id="XP_056035184.1">
    <property type="nucleotide sequence ID" value="XM_056178893.1"/>
</dbReference>
<proteinExistence type="predicted"/>
<dbReference type="PANTHER" id="PTHR28221:SF2">
    <property type="entry name" value="RNA POLYMERASE I-SPECIFIC TRANSCRIPTION INITIATION FACTOR RRN6"/>
    <property type="match status" value="1"/>
</dbReference>
<dbReference type="GO" id="GO:0001163">
    <property type="term" value="F:RNA polymerase I transcription regulatory region sequence-specific DNA binding"/>
    <property type="evidence" value="ECO:0007669"/>
    <property type="project" value="TreeGrafter"/>
</dbReference>
<evidence type="ECO:0000313" key="3">
    <source>
        <dbReference type="EMBL" id="WBW70941.1"/>
    </source>
</evidence>
<accession>A0AAE9W8T4</accession>
<feature type="domain" description="RRN6 beta-propeller" evidence="1">
    <location>
        <begin position="210"/>
        <end position="484"/>
    </location>
</feature>
<keyword evidence="3" id="KW-0648">Protein biosynthesis</keyword>
<name>A0AAE9W8T4_9SCHI</name>
<protein>
    <submittedName>
        <fullName evidence="3">RNA polymerase I general transcription initiation factor subunit Rrn6</fullName>
    </submittedName>
</protein>
<dbReference type="GO" id="GO:0070860">
    <property type="term" value="C:RNA polymerase I core factor complex"/>
    <property type="evidence" value="ECO:0007669"/>
    <property type="project" value="TreeGrafter"/>
</dbReference>
<dbReference type="AlphaFoldDB" id="A0AAE9W8T4"/>
<evidence type="ECO:0000259" key="1">
    <source>
        <dbReference type="Pfam" id="PF10214"/>
    </source>
</evidence>
<dbReference type="InterPro" id="IPR048535">
    <property type="entry name" value="RRN6_beta-prop"/>
</dbReference>
<dbReference type="GeneID" id="80873582"/>
<dbReference type="Pfam" id="PF20639">
    <property type="entry name" value="Rrn6_K-rich"/>
    <property type="match status" value="1"/>
</dbReference>
<dbReference type="EMBL" id="CP115611">
    <property type="protein sequence ID" value="WBW70941.1"/>
    <property type="molecule type" value="Genomic_DNA"/>
</dbReference>
<feature type="domain" description="RRN6 K-rich C-terminal" evidence="2">
    <location>
        <begin position="812"/>
        <end position="872"/>
    </location>
</feature>
<dbReference type="KEGG" id="som:SOMG_00095"/>
<dbReference type="Pfam" id="PF10214">
    <property type="entry name" value="Rrn6_beta-prop"/>
    <property type="match status" value="1"/>
</dbReference>
<dbReference type="GO" id="GO:0003743">
    <property type="term" value="F:translation initiation factor activity"/>
    <property type="evidence" value="ECO:0007669"/>
    <property type="project" value="UniProtKB-KW"/>
</dbReference>
<sequence>MSTWPIDAIHNTFFISLDYGLIGAGLLLDPTGTHRAETVDQNKWAFTRFPSSTGIEFVPTRYIWKILPGDPNYKFLNVESLSGEATSLASSANDAIRTDGIFHYIPHEVLYPLSRESHLTTEAGKVFDPSVINTSAIGVLPPTPQSRFLPTRCFSFIQNQHDEGNHFLYLCKPSTWMFQATPKLQSALGMESHPFPLHVPAFHLHPYPSWKFQEPILQVMFGPQASSLLYVLTATEVVLFKISYHILFLEQDDSPAFISAIPLRFIYAKDVYDSDAFAHMSSHPSDPSLFATISVSGNWKIWQILEDGYREYLSGTFQANYEVALSSSTLASKSNDKDQRKTSTSSESRYRIIWEGSSFGLLLANDKAVVHFLPSNPSAPRLLYKCEENSHILQVSSEVLHVASEFFILTTDSVIWMDLQQPLQSLLVWKHHRSRDPTLQLKVFNAFIDSIYVSVFSRLNGIIQEFHFSRDRTLAVSSGPPFLLLHDIQVPIQSLAMQPCYFIDSEEDQSTQSSYVDSPFWSVIVHRSDGSLAINLLCEKSSSEIYELEEVNDSTRFLASLKYLNLNDEEKVELDNVEEEAEFYKAYVVHPSIKRLQNWLISEAKDPKLISLNDLSTLLQNDLQVNRTLPNELILTLSDLLQNKILSTQFEGLDDVVKYIKGTVIPGYFPYISNLRLPMNTTDGSHAKELSKNLSKVWITPLASDANFKSVVDLRLNALHHITNYVLISSIGFAKLLPGSSADVSLESFQNVELSFISPFQTKQLVKLHEDASEILKGWTLGKVNTTYNIGDSAVDISEPVTSQTLEFSEPSLSSFVLPSSQIATVQSEDVLPPSQSSSFPEFSSQATPVMSQVVTGKFGARQKKKKKRSGF</sequence>